<evidence type="ECO:0000313" key="4">
    <source>
        <dbReference type="Proteomes" id="UP001057291"/>
    </source>
</evidence>
<evidence type="ECO:0000259" key="2">
    <source>
        <dbReference type="Pfam" id="PF01557"/>
    </source>
</evidence>
<evidence type="ECO:0000313" key="3">
    <source>
        <dbReference type="EMBL" id="GIM46782.1"/>
    </source>
</evidence>
<keyword evidence="3" id="KW-0378">Hydrolase</keyword>
<dbReference type="AlphaFoldDB" id="A0AAV4LH79"/>
<feature type="domain" description="Fumarylacetoacetase-like C-terminal" evidence="2">
    <location>
        <begin position="45"/>
        <end position="244"/>
    </location>
</feature>
<dbReference type="InterPro" id="IPR011234">
    <property type="entry name" value="Fumarylacetoacetase-like_C"/>
</dbReference>
<keyword evidence="1" id="KW-0479">Metal-binding</keyword>
<dbReference type="GO" id="GO:0016787">
    <property type="term" value="F:hydrolase activity"/>
    <property type="evidence" value="ECO:0007669"/>
    <property type="project" value="UniProtKB-KW"/>
</dbReference>
<name>A0AAV4LH79_9BACL</name>
<comment type="caution">
    <text evidence="3">The sequence shown here is derived from an EMBL/GenBank/DDBJ whole genome shotgun (WGS) entry which is preliminary data.</text>
</comment>
<dbReference type="Gene3D" id="3.90.850.10">
    <property type="entry name" value="Fumarylacetoacetase-like, C-terminal domain"/>
    <property type="match status" value="1"/>
</dbReference>
<accession>A0AAV4LH79</accession>
<protein>
    <submittedName>
        <fullName evidence="3">Fumarylacetoacetate hydrolase</fullName>
    </submittedName>
</protein>
<dbReference type="EMBL" id="BOQE01000001">
    <property type="protein sequence ID" value="GIM46782.1"/>
    <property type="molecule type" value="Genomic_DNA"/>
</dbReference>
<dbReference type="GO" id="GO:0008704">
    <property type="term" value="F:5-carboxymethyl-2-hydroxymuconate delta-isomerase activity"/>
    <property type="evidence" value="ECO:0007669"/>
    <property type="project" value="InterPro"/>
</dbReference>
<dbReference type="GO" id="GO:1901023">
    <property type="term" value="P:4-hydroxyphenylacetate catabolic process"/>
    <property type="evidence" value="ECO:0007669"/>
    <property type="project" value="InterPro"/>
</dbReference>
<dbReference type="PANTHER" id="PTHR11820">
    <property type="entry name" value="ACYLPYRUVASE"/>
    <property type="match status" value="1"/>
</dbReference>
<dbReference type="NCBIfam" id="TIGR02303">
    <property type="entry name" value="HpaG-C-term"/>
    <property type="match status" value="1"/>
</dbReference>
<dbReference type="Proteomes" id="UP001057291">
    <property type="component" value="Unassembled WGS sequence"/>
</dbReference>
<keyword evidence="4" id="KW-1185">Reference proteome</keyword>
<dbReference type="RefSeq" id="WP_282199836.1">
    <property type="nucleotide sequence ID" value="NZ_BOQE01000001.1"/>
</dbReference>
<gene>
    <name evidence="3" type="ORF">DNHGIG_23310</name>
</gene>
<reference evidence="3" key="1">
    <citation type="journal article" date="2023" name="Int. J. Syst. Evol. Microbiol.">
        <title>Collibacillus ludicampi gen. nov., sp. nov., a new soil bacterium of the family Alicyclobacillaceae.</title>
        <authorList>
            <person name="Jojima T."/>
            <person name="Ioku Y."/>
            <person name="Fukuta Y."/>
            <person name="Shirasaka N."/>
            <person name="Matsumura Y."/>
            <person name="Mori M."/>
        </authorList>
    </citation>
    <scope>NUCLEOTIDE SEQUENCE</scope>
    <source>
        <strain evidence="3">TP075</strain>
    </source>
</reference>
<dbReference type="InterPro" id="IPR012684">
    <property type="entry name" value="HPA_isomer/decarb_C"/>
</dbReference>
<dbReference type="PANTHER" id="PTHR11820:SF114">
    <property type="entry name" value="4-HYDROXYPHENYLACETATE CATABOLISM PROTEIN"/>
    <property type="match status" value="1"/>
</dbReference>
<dbReference type="FunFam" id="3.90.850.10:FF:000002">
    <property type="entry name" value="2-hydroxyhepta-2,4-diene-1,7-dioate isomerase"/>
    <property type="match status" value="1"/>
</dbReference>
<proteinExistence type="predicted"/>
<dbReference type="Pfam" id="PF01557">
    <property type="entry name" value="FAA_hydrolase"/>
    <property type="match status" value="1"/>
</dbReference>
<sequence length="254" mass="28769">MKRARIAYLGAIHEAVEMDGRLKLDDGRIVEEHQVVWLPPVQPRTVFALGLNYADHAKELSFKAPTEPLVFLKGPNTFVGHRAHTRRPSDATYMHYECELAVVMGRTARHVKREDAYDYVLGYTVANDYTIRDYLENYYRPNLRVKNRDTCTPIGPWLVDAKDIADPMNLTLRTYVNGKLTQEGNTRDMIFSIPVLIEYLSSFMTLNAGDIILTGTPEGLIDTKVGDEVVTEIESIGRLVNTIVGDESFNETNM</sequence>
<evidence type="ECO:0000256" key="1">
    <source>
        <dbReference type="ARBA" id="ARBA00022723"/>
    </source>
</evidence>
<dbReference type="InterPro" id="IPR036663">
    <property type="entry name" value="Fumarylacetoacetase_C_sf"/>
</dbReference>
<dbReference type="SUPFAM" id="SSF56529">
    <property type="entry name" value="FAH"/>
    <property type="match status" value="1"/>
</dbReference>
<organism evidence="3 4">
    <name type="scientific">Collibacillus ludicampi</name>
    <dbReference type="NCBI Taxonomy" id="2771369"/>
    <lineage>
        <taxon>Bacteria</taxon>
        <taxon>Bacillati</taxon>
        <taxon>Bacillota</taxon>
        <taxon>Bacilli</taxon>
        <taxon>Bacillales</taxon>
        <taxon>Alicyclobacillaceae</taxon>
        <taxon>Collibacillus</taxon>
    </lineage>
</organism>
<dbReference type="GO" id="GO:0018800">
    <property type="term" value="F:5-oxopent-3-ene-1,2,5-tricarboxylate decarboxylase activity"/>
    <property type="evidence" value="ECO:0007669"/>
    <property type="project" value="InterPro"/>
</dbReference>
<dbReference type="GO" id="GO:0046872">
    <property type="term" value="F:metal ion binding"/>
    <property type="evidence" value="ECO:0007669"/>
    <property type="project" value="UniProtKB-KW"/>
</dbReference>